<evidence type="ECO:0000256" key="3">
    <source>
        <dbReference type="ARBA" id="ARBA00004626"/>
    </source>
</evidence>
<evidence type="ECO:0000256" key="11">
    <source>
        <dbReference type="ARBA" id="ARBA00055531"/>
    </source>
</evidence>
<dbReference type="InterPro" id="IPR038926">
    <property type="entry name" value="CEP55"/>
</dbReference>
<dbReference type="Gene3D" id="1.20.5.1180">
    <property type="entry name" value="Geminin coiled-coil domain"/>
    <property type="match status" value="1"/>
</dbReference>
<dbReference type="GeneID" id="113414050"/>
<keyword evidence="9" id="KW-0206">Cytoskeleton</keyword>
<keyword evidence="8 13" id="KW-0175">Coiled coil</keyword>
<gene>
    <name evidence="16" type="primary">CEP55</name>
</gene>
<evidence type="ECO:0000256" key="10">
    <source>
        <dbReference type="ARBA" id="ARBA00023306"/>
    </source>
</evidence>
<feature type="coiled-coil region" evidence="13">
    <location>
        <begin position="189"/>
        <end position="378"/>
    </location>
</feature>
<dbReference type="Proteomes" id="UP000504612">
    <property type="component" value="Unplaced"/>
</dbReference>
<evidence type="ECO:0000256" key="9">
    <source>
        <dbReference type="ARBA" id="ARBA00023212"/>
    </source>
</evidence>
<dbReference type="GO" id="GO:0051896">
    <property type="term" value="P:regulation of phosphatidylinositol 3-kinase/protein kinase B signal transduction"/>
    <property type="evidence" value="ECO:0007669"/>
    <property type="project" value="InterPro"/>
</dbReference>
<sequence length="458" mass="53519">MTSKKWGFKSGDSKSESELQVYKQENAALKKSLEEIIKEKRKMTPEERKRLLEKILALETETEEYKNKLGQKDQEIQVLKDELKCRSKNTDVDSLRGQLEEKTKEVVKREQLLNSLSEEVEWQKNHISAISARCTDLESRASNVQIAQEKAVHCAGMPVNIHEVEIQLKDALEKNQQWIIYDQQREAYVQNLLARIFDLEQQLKTVIQEQAKEARAEGDKQRYYEQMLATAERNLEAEKQIVSQLQADVNELQRKYDNIKQEAVNADGLMKLQKQADVKALQDENHLKGQLLQRVTHEHEATRKKLDEERKRTHTLSIQVEVLHKSLIKQQEEQSRIAALEQQIQSCTSDFENEKLDRQNLQIQLNKVLRELRKARDQITRLEPSFFFQKLPERGGCLEVLDNFQAAFEDKLVIQDKRSSPKRISLLDESFLECPKCKTQYPTSQHRELLAHVDFCTV</sequence>
<dbReference type="KEGG" id="nss:113414050"/>
<protein>
    <recommendedName>
        <fullName evidence="12">Centrosomal protein of 55 kDa</fullName>
    </recommendedName>
</protein>
<feature type="domain" description="TSG101 and ALIX binding" evidence="14">
    <location>
        <begin position="165"/>
        <end position="197"/>
    </location>
</feature>
<evidence type="ECO:0000256" key="5">
    <source>
        <dbReference type="ARBA" id="ARBA00022553"/>
    </source>
</evidence>
<evidence type="ECO:0000256" key="8">
    <source>
        <dbReference type="ARBA" id="ARBA00023054"/>
    </source>
</evidence>
<evidence type="ECO:0000256" key="2">
    <source>
        <dbReference type="ARBA" id="ARBA00004476"/>
    </source>
</evidence>
<comment type="subcellular location">
    <subcellularLocation>
        <location evidence="3">Cleavage furrow</location>
    </subcellularLocation>
    <subcellularLocation>
        <location evidence="1">Cytoplasm</location>
        <location evidence="1">Cytoskeleton</location>
        <location evidence="1">Microtubule organizing center</location>
        <location evidence="1">Centrosome</location>
        <location evidence="1">Centriole</location>
    </subcellularLocation>
    <subcellularLocation>
        <location evidence="2">Midbody</location>
        <location evidence="2">Midbody ring</location>
    </subcellularLocation>
</comment>
<keyword evidence="7" id="KW-0498">Mitosis</keyword>
<dbReference type="GO" id="GO:0045184">
    <property type="term" value="P:establishment of protein localization"/>
    <property type="evidence" value="ECO:0007669"/>
    <property type="project" value="TreeGrafter"/>
</dbReference>
<reference evidence="16" key="1">
    <citation type="submission" date="2025-08" db="UniProtKB">
        <authorList>
            <consortium name="RefSeq"/>
        </authorList>
    </citation>
    <scope>IDENTIFICATION</scope>
</reference>
<comment type="function">
    <text evidence="11">Plays a role in mitotic exit and cytokinesis. Recruits PDCD6IP and TSG101 to midbody during cytokinesis. Required for successful completion of cytokinesis. Not required for microtubule nucleation. Plays a role in the development of the brain and kidney.</text>
</comment>
<dbReference type="FunFam" id="1.20.5.1180:FF:000002">
    <property type="entry name" value="Centrosomal protein of 55 kDa"/>
    <property type="match status" value="1"/>
</dbReference>
<keyword evidence="6" id="KW-0132">Cell division</keyword>
<dbReference type="InterPro" id="IPR022008">
    <property type="entry name" value="EABR"/>
</dbReference>
<organism evidence="15 16">
    <name type="scientific">Notechis scutatus</name>
    <name type="common">mainland tiger snake</name>
    <dbReference type="NCBI Taxonomy" id="8663"/>
    <lineage>
        <taxon>Eukaryota</taxon>
        <taxon>Metazoa</taxon>
        <taxon>Chordata</taxon>
        <taxon>Craniata</taxon>
        <taxon>Vertebrata</taxon>
        <taxon>Euteleostomi</taxon>
        <taxon>Lepidosauria</taxon>
        <taxon>Squamata</taxon>
        <taxon>Bifurcata</taxon>
        <taxon>Unidentata</taxon>
        <taxon>Episquamata</taxon>
        <taxon>Toxicofera</taxon>
        <taxon>Serpentes</taxon>
        <taxon>Colubroidea</taxon>
        <taxon>Elapidae</taxon>
        <taxon>Hydrophiinae</taxon>
        <taxon>Notechis</taxon>
    </lineage>
</organism>
<dbReference type="PANTHER" id="PTHR31838">
    <property type="entry name" value="CENTROSOMAL PROTEIN OF 55 KDA"/>
    <property type="match status" value="1"/>
</dbReference>
<dbReference type="Pfam" id="PF12180">
    <property type="entry name" value="EABR"/>
    <property type="match status" value="1"/>
</dbReference>
<evidence type="ECO:0000259" key="14">
    <source>
        <dbReference type="Pfam" id="PF12180"/>
    </source>
</evidence>
<evidence type="ECO:0000256" key="4">
    <source>
        <dbReference type="ARBA" id="ARBA00022490"/>
    </source>
</evidence>
<dbReference type="GO" id="GO:0032154">
    <property type="term" value="C:cleavage furrow"/>
    <property type="evidence" value="ECO:0007669"/>
    <property type="project" value="UniProtKB-SubCell"/>
</dbReference>
<evidence type="ECO:0000256" key="6">
    <source>
        <dbReference type="ARBA" id="ARBA00022618"/>
    </source>
</evidence>
<dbReference type="RefSeq" id="XP_026526537.1">
    <property type="nucleotide sequence ID" value="XM_026670752.1"/>
</dbReference>
<keyword evidence="5" id="KW-0597">Phosphoprotein</keyword>
<dbReference type="GO" id="GO:0000281">
    <property type="term" value="P:mitotic cytokinesis"/>
    <property type="evidence" value="ECO:0007669"/>
    <property type="project" value="InterPro"/>
</dbReference>
<dbReference type="Gene3D" id="1.20.5.990">
    <property type="entry name" value="Nemo cc2-lz domain - 1d5 darpin complex"/>
    <property type="match status" value="1"/>
</dbReference>
<keyword evidence="10" id="KW-0131">Cell cycle</keyword>
<dbReference type="CTD" id="55165"/>
<proteinExistence type="predicted"/>
<evidence type="ECO:0000313" key="15">
    <source>
        <dbReference type="Proteomes" id="UP000504612"/>
    </source>
</evidence>
<evidence type="ECO:0000256" key="13">
    <source>
        <dbReference type="SAM" id="Coils"/>
    </source>
</evidence>
<name>A0A6J1U6N3_9SAUR</name>
<dbReference type="GO" id="GO:0090543">
    <property type="term" value="C:Flemming body"/>
    <property type="evidence" value="ECO:0007669"/>
    <property type="project" value="UniProtKB-SubCell"/>
</dbReference>
<evidence type="ECO:0000313" key="16">
    <source>
        <dbReference type="RefSeq" id="XP_026526537.1"/>
    </source>
</evidence>
<keyword evidence="15" id="KW-1185">Reference proteome</keyword>
<dbReference type="AlphaFoldDB" id="A0A6J1U6N3"/>
<accession>A0A6J1U6N3</accession>
<dbReference type="PANTHER" id="PTHR31838:SF1">
    <property type="entry name" value="CENTROSOMAL PROTEIN OF 55 KDA"/>
    <property type="match status" value="1"/>
</dbReference>
<dbReference type="GO" id="GO:0005814">
    <property type="term" value="C:centriole"/>
    <property type="evidence" value="ECO:0007669"/>
    <property type="project" value="UniProtKB-SubCell"/>
</dbReference>
<evidence type="ECO:0000256" key="12">
    <source>
        <dbReference type="ARBA" id="ARBA00069787"/>
    </source>
</evidence>
<feature type="coiled-coil region" evidence="13">
    <location>
        <begin position="19"/>
        <end position="119"/>
    </location>
</feature>
<keyword evidence="4" id="KW-0963">Cytoplasm</keyword>
<dbReference type="FunFam" id="1.20.5.990:FF:000006">
    <property type="entry name" value="Centrosomal protein of 55 kDa"/>
    <property type="match status" value="1"/>
</dbReference>
<evidence type="ECO:0000256" key="7">
    <source>
        <dbReference type="ARBA" id="ARBA00022776"/>
    </source>
</evidence>
<evidence type="ECO:0000256" key="1">
    <source>
        <dbReference type="ARBA" id="ARBA00004114"/>
    </source>
</evidence>